<feature type="transmembrane region" description="Helical" evidence="5">
    <location>
        <begin position="26"/>
        <end position="43"/>
    </location>
</feature>
<keyword evidence="4 5" id="KW-0472">Membrane</keyword>
<feature type="transmembrane region" description="Helical" evidence="5">
    <location>
        <begin position="91"/>
        <end position="113"/>
    </location>
</feature>
<evidence type="ECO:0000313" key="7">
    <source>
        <dbReference type="Proteomes" id="UP000188181"/>
    </source>
</evidence>
<protein>
    <recommendedName>
        <fullName evidence="8">Steroid 5-alpha reductase C-terminal domain-containing protein</fullName>
    </recommendedName>
</protein>
<organism evidence="6 7">
    <name type="scientific">Limihaloglobus sulfuriphilus</name>
    <dbReference type="NCBI Taxonomy" id="1851148"/>
    <lineage>
        <taxon>Bacteria</taxon>
        <taxon>Pseudomonadati</taxon>
        <taxon>Planctomycetota</taxon>
        <taxon>Phycisphaerae</taxon>
        <taxon>Sedimentisphaerales</taxon>
        <taxon>Sedimentisphaeraceae</taxon>
        <taxon>Limihaloglobus</taxon>
    </lineage>
</organism>
<dbReference type="AlphaFoldDB" id="A0A1Q2MFQ3"/>
<dbReference type="PANTHER" id="PTHR43847">
    <property type="entry name" value="BLL3993 PROTEIN"/>
    <property type="match status" value="1"/>
</dbReference>
<sequence>MADKNNTDLSLKCSPGRWIYHSSMSYVYFLVQLVCMAGIIFAGDFVPDGLVGFALITAAAALMVWALLYMRLGNLHVLPELKHKSVFVTSGPYRVIRHPMYAASMLAMIGFLIDQPSLLRGALLVILVIDLYLKMLYEERQLIQRFSSYRDYMKNTKRFIPFVF</sequence>
<proteinExistence type="predicted"/>
<dbReference type="GO" id="GO:0012505">
    <property type="term" value="C:endomembrane system"/>
    <property type="evidence" value="ECO:0007669"/>
    <property type="project" value="UniProtKB-SubCell"/>
</dbReference>
<dbReference type="Proteomes" id="UP000188181">
    <property type="component" value="Chromosome"/>
</dbReference>
<dbReference type="PANTHER" id="PTHR43847:SF1">
    <property type="entry name" value="BLL3993 PROTEIN"/>
    <property type="match status" value="1"/>
</dbReference>
<feature type="transmembrane region" description="Helical" evidence="5">
    <location>
        <begin position="119"/>
        <end position="137"/>
    </location>
</feature>
<dbReference type="Gene3D" id="1.20.120.1630">
    <property type="match status" value="1"/>
</dbReference>
<dbReference type="EMBL" id="CP019646">
    <property type="protein sequence ID" value="AQQ71526.1"/>
    <property type="molecule type" value="Genomic_DNA"/>
</dbReference>
<evidence type="ECO:0000256" key="1">
    <source>
        <dbReference type="ARBA" id="ARBA00004127"/>
    </source>
</evidence>
<comment type="subcellular location">
    <subcellularLocation>
        <location evidence="1">Endomembrane system</location>
        <topology evidence="1">Multi-pass membrane protein</topology>
    </subcellularLocation>
</comment>
<dbReference type="InterPro" id="IPR052527">
    <property type="entry name" value="Metal_cation-efflux_comp"/>
</dbReference>
<dbReference type="KEGG" id="pbas:SMSP2_01900"/>
<dbReference type="OrthoDB" id="9789029at2"/>
<dbReference type="Pfam" id="PF04191">
    <property type="entry name" value="PEMT"/>
    <property type="match status" value="1"/>
</dbReference>
<keyword evidence="2 5" id="KW-0812">Transmembrane</keyword>
<evidence type="ECO:0000256" key="3">
    <source>
        <dbReference type="ARBA" id="ARBA00022989"/>
    </source>
</evidence>
<reference evidence="7" key="1">
    <citation type="submission" date="2017-02" db="EMBL/GenBank/DDBJ databases">
        <title>Comparative genomics and description of representatives of a novel lineage of planctomycetes thriving in anoxic sediments.</title>
        <authorList>
            <person name="Spring S."/>
            <person name="Bunk B."/>
            <person name="Sproer C."/>
        </authorList>
    </citation>
    <scope>NUCLEOTIDE SEQUENCE [LARGE SCALE GENOMIC DNA]</scope>
    <source>
        <strain evidence="7">SM-Chi-D1</strain>
    </source>
</reference>
<keyword evidence="3 5" id="KW-1133">Transmembrane helix</keyword>
<dbReference type="InterPro" id="IPR007318">
    <property type="entry name" value="Phopholipid_MeTrfase"/>
</dbReference>
<evidence type="ECO:0008006" key="8">
    <source>
        <dbReference type="Google" id="ProtNLM"/>
    </source>
</evidence>
<gene>
    <name evidence="6" type="ORF">SMSP2_01900</name>
</gene>
<evidence type="ECO:0000256" key="2">
    <source>
        <dbReference type="ARBA" id="ARBA00022692"/>
    </source>
</evidence>
<feature type="transmembrane region" description="Helical" evidence="5">
    <location>
        <begin position="49"/>
        <end position="70"/>
    </location>
</feature>
<evidence type="ECO:0000313" key="6">
    <source>
        <dbReference type="EMBL" id="AQQ71526.1"/>
    </source>
</evidence>
<keyword evidence="7" id="KW-1185">Reference proteome</keyword>
<dbReference type="STRING" id="1851148.SMSP2_01900"/>
<accession>A0A1Q2MFQ3</accession>
<name>A0A1Q2MFQ3_9BACT</name>
<evidence type="ECO:0000256" key="5">
    <source>
        <dbReference type="SAM" id="Phobius"/>
    </source>
</evidence>
<evidence type="ECO:0000256" key="4">
    <source>
        <dbReference type="ARBA" id="ARBA00023136"/>
    </source>
</evidence>